<feature type="region of interest" description="Disordered" evidence="1">
    <location>
        <begin position="220"/>
        <end position="248"/>
    </location>
</feature>
<feature type="region of interest" description="Disordered" evidence="1">
    <location>
        <begin position="37"/>
        <end position="201"/>
    </location>
</feature>
<protein>
    <submittedName>
        <fullName evidence="2">Uncharacterized protein</fullName>
    </submittedName>
</protein>
<feature type="compositionally biased region" description="Basic and acidic residues" evidence="1">
    <location>
        <begin position="220"/>
        <end position="231"/>
    </location>
</feature>
<feature type="compositionally biased region" description="Basic residues" evidence="1">
    <location>
        <begin position="97"/>
        <end position="119"/>
    </location>
</feature>
<keyword evidence="3" id="KW-1185">Reference proteome</keyword>
<accession>A0ABN9S8C2</accession>
<dbReference type="Proteomes" id="UP001189429">
    <property type="component" value="Unassembled WGS sequence"/>
</dbReference>
<feature type="compositionally biased region" description="Basic and acidic residues" evidence="1">
    <location>
        <begin position="183"/>
        <end position="201"/>
    </location>
</feature>
<feature type="compositionally biased region" description="Low complexity" evidence="1">
    <location>
        <begin position="68"/>
        <end position="92"/>
    </location>
</feature>
<evidence type="ECO:0000313" key="2">
    <source>
        <dbReference type="EMBL" id="CAK0827691.1"/>
    </source>
</evidence>
<comment type="caution">
    <text evidence="2">The sequence shown here is derived from an EMBL/GenBank/DDBJ whole genome shotgun (WGS) entry which is preliminary data.</text>
</comment>
<evidence type="ECO:0000313" key="3">
    <source>
        <dbReference type="Proteomes" id="UP001189429"/>
    </source>
</evidence>
<sequence>MAAAADASGEVRGDVAPIQMLCNNLKAQVRYGLRWHEGRADDDGGDARGGAAPPEPRTPAERAKTPGALRRSAPGSPAPSARLPPARPAPLGQERGRLRRPRRPGARGAARPRRGRGRAPGREQLRPNPARAPRGGDCPRAQAGRGRGQVRGLPAGRGAHRGARHTAELGQRVGEPAQQPRLRQPEEHGEGGAELLRGGDLEPVARRPAGAALAVQRCAARERAVPPRRAETLSIEAGPLTPAAPLPKESGADGCSCFELPSAFGSCPRLPSPPPPAPPHTVPLSLLSCLSRCHFL</sequence>
<feature type="compositionally biased region" description="Basic and acidic residues" evidence="1">
    <location>
        <begin position="37"/>
        <end position="46"/>
    </location>
</feature>
<gene>
    <name evidence="2" type="ORF">PCOR1329_LOCUS27161</name>
</gene>
<proteinExistence type="predicted"/>
<name>A0ABN9S8C2_9DINO</name>
<dbReference type="EMBL" id="CAUYUJ010009791">
    <property type="protein sequence ID" value="CAK0827691.1"/>
    <property type="molecule type" value="Genomic_DNA"/>
</dbReference>
<reference evidence="2" key="1">
    <citation type="submission" date="2023-10" db="EMBL/GenBank/DDBJ databases">
        <authorList>
            <person name="Chen Y."/>
            <person name="Shah S."/>
            <person name="Dougan E. K."/>
            <person name="Thang M."/>
            <person name="Chan C."/>
        </authorList>
    </citation>
    <scope>NUCLEOTIDE SEQUENCE [LARGE SCALE GENOMIC DNA]</scope>
</reference>
<evidence type="ECO:0000256" key="1">
    <source>
        <dbReference type="SAM" id="MobiDB-lite"/>
    </source>
</evidence>
<organism evidence="2 3">
    <name type="scientific">Prorocentrum cordatum</name>
    <dbReference type="NCBI Taxonomy" id="2364126"/>
    <lineage>
        <taxon>Eukaryota</taxon>
        <taxon>Sar</taxon>
        <taxon>Alveolata</taxon>
        <taxon>Dinophyceae</taxon>
        <taxon>Prorocentrales</taxon>
        <taxon>Prorocentraceae</taxon>
        <taxon>Prorocentrum</taxon>
    </lineage>
</organism>